<comment type="caution">
    <text evidence="1">The sequence shown here is derived from an EMBL/GenBank/DDBJ whole genome shotgun (WGS) entry which is preliminary data.</text>
</comment>
<dbReference type="EMBL" id="UPSH01000001">
    <property type="protein sequence ID" value="VBB18766.1"/>
    <property type="molecule type" value="Genomic_DNA"/>
</dbReference>
<evidence type="ECO:0000313" key="2">
    <source>
        <dbReference type="Proteomes" id="UP000594342"/>
    </source>
</evidence>
<gene>
    <name evidence="1" type="ORF">YASMINEVIRUS_1298</name>
</gene>
<accession>A0A5K0UBZ9</accession>
<organism evidence="1 2">
    <name type="scientific">Yasminevirus sp. GU-2018</name>
    <dbReference type="NCBI Taxonomy" id="2420051"/>
    <lineage>
        <taxon>Viruses</taxon>
        <taxon>Varidnaviria</taxon>
        <taxon>Bamfordvirae</taxon>
        <taxon>Nucleocytoviricota</taxon>
        <taxon>Megaviricetes</taxon>
        <taxon>Imitervirales</taxon>
        <taxon>Mimiviridae</taxon>
        <taxon>Klosneuvirinae</taxon>
        <taxon>Yasminevirus</taxon>
        <taxon>Yasminevirus saudimassiliense</taxon>
    </lineage>
</organism>
<evidence type="ECO:0000313" key="1">
    <source>
        <dbReference type="EMBL" id="VBB18766.1"/>
    </source>
</evidence>
<dbReference type="Proteomes" id="UP000594342">
    <property type="component" value="Unassembled WGS sequence"/>
</dbReference>
<name>A0A5K0UBZ9_9VIRU</name>
<reference evidence="1 2" key="1">
    <citation type="submission" date="2018-10" db="EMBL/GenBank/DDBJ databases">
        <authorList>
            <consortium name="IHU Genomes"/>
        </authorList>
    </citation>
    <scope>NUCLEOTIDE SEQUENCE [LARGE SCALE GENOMIC DNA]</scope>
    <source>
        <strain evidence="1 2">A1</strain>
    </source>
</reference>
<sequence length="176" mass="20387">MIAKNLKLLILICVVSCYVVSGYPMGGTQSKESNEPKRVQYTELISPPDHFLEVGKKERLMVNATLYNHLDVVMQFLECNVSLGRIDTEMNDYVMVGDYQVFEIHNTMSTPMIVSGNCYYFVEFDLNSVRKSLIIDVIFFRNLKTGHEFYGLTSDYRYDVHILITRPGVVQYILWM</sequence>
<proteinExistence type="predicted"/>
<protein>
    <submittedName>
        <fullName evidence="1">Uncharacterized protein</fullName>
    </submittedName>
</protein>
<keyword evidence="2" id="KW-1185">Reference proteome</keyword>